<organism evidence="3 4">
    <name type="scientific">Parvularcula dongshanensis</name>
    <dbReference type="NCBI Taxonomy" id="1173995"/>
    <lineage>
        <taxon>Bacteria</taxon>
        <taxon>Pseudomonadati</taxon>
        <taxon>Pseudomonadota</taxon>
        <taxon>Alphaproteobacteria</taxon>
        <taxon>Parvularculales</taxon>
        <taxon>Parvularculaceae</taxon>
        <taxon>Parvularcula</taxon>
    </lineage>
</organism>
<evidence type="ECO:0000259" key="2">
    <source>
        <dbReference type="Pfam" id="PF02120"/>
    </source>
</evidence>
<dbReference type="Gene3D" id="3.30.750.140">
    <property type="match status" value="1"/>
</dbReference>
<dbReference type="EMBL" id="JACHOB010000008">
    <property type="protein sequence ID" value="MBB4660314.1"/>
    <property type="molecule type" value="Genomic_DNA"/>
</dbReference>
<name>A0A840I824_9PROT</name>
<evidence type="ECO:0000313" key="3">
    <source>
        <dbReference type="EMBL" id="MBB4660314.1"/>
    </source>
</evidence>
<feature type="compositionally biased region" description="Low complexity" evidence="1">
    <location>
        <begin position="174"/>
        <end position="196"/>
    </location>
</feature>
<dbReference type="InterPro" id="IPR021136">
    <property type="entry name" value="Flagellar_hook_control-like_C"/>
</dbReference>
<comment type="caution">
    <text evidence="3">The sequence shown here is derived from an EMBL/GenBank/DDBJ whole genome shotgun (WGS) entry which is preliminary data.</text>
</comment>
<dbReference type="CDD" id="cd17470">
    <property type="entry name" value="T3SS_Flik_C"/>
    <property type="match status" value="1"/>
</dbReference>
<keyword evidence="4" id="KW-1185">Reference proteome</keyword>
<protein>
    <recommendedName>
        <fullName evidence="2">Flagellar hook-length control protein-like C-terminal domain-containing protein</fullName>
    </recommendedName>
</protein>
<dbReference type="RefSeq" id="WP_183819747.1">
    <property type="nucleotide sequence ID" value="NZ_JACHOB010000008.1"/>
</dbReference>
<dbReference type="InterPro" id="IPR038610">
    <property type="entry name" value="FliK-like_C_sf"/>
</dbReference>
<sequence>MLTSSIFPAPAPDGTTLPLPVTRPCGTETSPLAFLALLTGPARGSARDEGATEEVAGLALGDDASPAKATGAAAPLGPAQATPLFAEAGDAVLGGAEPSRVETEQPAPPGRSQAAASANFISAKGGAADAKAAAPESGQAAPVASTNAEGSTSAPIPPQPVTTAGSETGGPSVGTGFAAGSATIAAPPTATPSPAAMDGAGTVAPDPPAQQIVRAVAVSPHDRAVEVRLDPPSLGRVTVEFDFSNDQVKAVIHAQEAETLSLLRRGVGTLTKQLEAQGFVGVSIEFAEGGRGENLQERASPHATVRRVAMSVPVASDTPPLPAPAHRGEGLDLRL</sequence>
<dbReference type="Proteomes" id="UP000563524">
    <property type="component" value="Unassembled WGS sequence"/>
</dbReference>
<accession>A0A840I824</accession>
<feature type="region of interest" description="Disordered" evidence="1">
    <location>
        <begin position="129"/>
        <end position="202"/>
    </location>
</feature>
<gene>
    <name evidence="3" type="ORF">GGQ59_002864</name>
</gene>
<evidence type="ECO:0000256" key="1">
    <source>
        <dbReference type="SAM" id="MobiDB-lite"/>
    </source>
</evidence>
<dbReference type="AlphaFoldDB" id="A0A840I824"/>
<reference evidence="3 4" key="1">
    <citation type="submission" date="2020-08" db="EMBL/GenBank/DDBJ databases">
        <title>Genomic Encyclopedia of Type Strains, Phase IV (KMG-IV): sequencing the most valuable type-strain genomes for metagenomic binning, comparative biology and taxonomic classification.</title>
        <authorList>
            <person name="Goeker M."/>
        </authorList>
    </citation>
    <scope>NUCLEOTIDE SEQUENCE [LARGE SCALE GENOMIC DNA]</scope>
    <source>
        <strain evidence="3 4">DSM 102850</strain>
    </source>
</reference>
<feature type="compositionally biased region" description="Polar residues" evidence="1">
    <location>
        <begin position="144"/>
        <end position="154"/>
    </location>
</feature>
<proteinExistence type="predicted"/>
<feature type="compositionally biased region" description="Basic and acidic residues" evidence="1">
    <location>
        <begin position="326"/>
        <end position="335"/>
    </location>
</feature>
<feature type="region of interest" description="Disordered" evidence="1">
    <location>
        <begin position="314"/>
        <end position="335"/>
    </location>
</feature>
<feature type="domain" description="Flagellar hook-length control protein-like C-terminal" evidence="2">
    <location>
        <begin position="224"/>
        <end position="292"/>
    </location>
</feature>
<evidence type="ECO:0000313" key="4">
    <source>
        <dbReference type="Proteomes" id="UP000563524"/>
    </source>
</evidence>
<dbReference type="Pfam" id="PF02120">
    <property type="entry name" value="Flg_hook"/>
    <property type="match status" value="1"/>
</dbReference>